<protein>
    <submittedName>
        <fullName evidence="1">Uncharacterized protein</fullName>
    </submittedName>
</protein>
<dbReference type="EMBL" id="FAXA01000215">
    <property type="protein sequence ID" value="CUV02273.1"/>
    <property type="molecule type" value="Genomic_DNA"/>
</dbReference>
<reference evidence="1" key="1">
    <citation type="submission" date="2015-10" db="EMBL/GenBank/DDBJ databases">
        <authorList>
            <person name="Gilbert D.G."/>
        </authorList>
    </citation>
    <scope>NUCLEOTIDE SEQUENCE</scope>
</reference>
<dbReference type="AlphaFoldDB" id="A0A170Q9Z0"/>
<sequence>MSGFLVSSSYECAQRLVELLQDEALRARIGVAAKESVRQLFLLPRLALDYLTVALAHVNGRLPATGGD</sequence>
<proteinExistence type="predicted"/>
<name>A0A170Q9Z0_9ZZZZ</name>
<organism evidence="1">
    <name type="scientific">hydrothermal vent metagenome</name>
    <dbReference type="NCBI Taxonomy" id="652676"/>
    <lineage>
        <taxon>unclassified sequences</taxon>
        <taxon>metagenomes</taxon>
        <taxon>ecological metagenomes</taxon>
    </lineage>
</organism>
<evidence type="ECO:0000313" key="1">
    <source>
        <dbReference type="EMBL" id="CUV02273.1"/>
    </source>
</evidence>
<accession>A0A170Q9Z0</accession>
<gene>
    <name evidence="1" type="ORF">MGWOODY_Clf226</name>
</gene>